<reference evidence="2" key="1">
    <citation type="journal article" date="2014" name="Front. Microbiol.">
        <title>High frequency of phylogenetically diverse reductive dehalogenase-homologous genes in deep subseafloor sedimentary metagenomes.</title>
        <authorList>
            <person name="Kawai M."/>
            <person name="Futagami T."/>
            <person name="Toyoda A."/>
            <person name="Takaki Y."/>
            <person name="Nishi S."/>
            <person name="Hori S."/>
            <person name="Arai W."/>
            <person name="Tsubouchi T."/>
            <person name="Morono Y."/>
            <person name="Uchiyama I."/>
            <person name="Ito T."/>
            <person name="Fujiyama A."/>
            <person name="Inagaki F."/>
            <person name="Takami H."/>
        </authorList>
    </citation>
    <scope>NUCLEOTIDE SEQUENCE</scope>
    <source>
        <strain evidence="2">Expedition CK06-06</strain>
    </source>
</reference>
<dbReference type="CDD" id="cd02199">
    <property type="entry name" value="YjgF_YER057c_UK114_like_1"/>
    <property type="match status" value="1"/>
</dbReference>
<dbReference type="AlphaFoldDB" id="X1T8Z5"/>
<comment type="caution">
    <text evidence="2">The sequence shown here is derived from an EMBL/GenBank/DDBJ whole genome shotgun (WGS) entry which is preliminary data.</text>
</comment>
<dbReference type="EMBL" id="BARW01008395">
    <property type="protein sequence ID" value="GAI83985.1"/>
    <property type="molecule type" value="Genomic_DNA"/>
</dbReference>
<dbReference type="SUPFAM" id="SSF55298">
    <property type="entry name" value="YjgF-like"/>
    <property type="match status" value="1"/>
</dbReference>
<dbReference type="InterPro" id="IPR013813">
    <property type="entry name" value="Endoribo_LPSP/chorism_mut-like"/>
</dbReference>
<dbReference type="Gene3D" id="3.30.1330.40">
    <property type="entry name" value="RutC-like"/>
    <property type="match status" value="1"/>
</dbReference>
<sequence>MKIEEKLNEMGIKIPEAAKPVASYVPFRRVGNLIYISGQDCRVNGKLKYEGKVGRDVTEKEAYEAARITAINLLAILKSAIGNLDKVVKIVNLHGYVNSADGFVIQPMVINGASDLLVEVFGEKGKHSRCALSANELPFNTPVEIEMIVEVKEME</sequence>
<dbReference type="PANTHER" id="PTHR43760:SF1">
    <property type="entry name" value="ENDORIBONUCLEASE L-PSP_CHORISMATE MUTASE-LIKE DOMAIN-CONTAINING PROTEIN"/>
    <property type="match status" value="1"/>
</dbReference>
<accession>X1T8Z5</accession>
<name>X1T8Z5_9ZZZZ</name>
<protein>
    <recommendedName>
        <fullName evidence="1">Endoribonuclease L-PSP/chorismate mutase-like domain-containing protein</fullName>
    </recommendedName>
</protein>
<dbReference type="PANTHER" id="PTHR43760">
    <property type="entry name" value="ENDORIBONUCLEASE-RELATED"/>
    <property type="match status" value="1"/>
</dbReference>
<proteinExistence type="predicted"/>
<dbReference type="InterPro" id="IPR035959">
    <property type="entry name" value="RutC-like_sf"/>
</dbReference>
<feature type="domain" description="Endoribonuclease L-PSP/chorismate mutase-like" evidence="1">
    <location>
        <begin position="5"/>
        <end position="144"/>
    </location>
</feature>
<evidence type="ECO:0000313" key="2">
    <source>
        <dbReference type="EMBL" id="GAI83985.1"/>
    </source>
</evidence>
<dbReference type="Pfam" id="PF14588">
    <property type="entry name" value="YjgF_endoribonc"/>
    <property type="match status" value="1"/>
</dbReference>
<gene>
    <name evidence="2" type="ORF">S12H4_17220</name>
</gene>
<evidence type="ECO:0000259" key="1">
    <source>
        <dbReference type="Pfam" id="PF14588"/>
    </source>
</evidence>
<organism evidence="2">
    <name type="scientific">marine sediment metagenome</name>
    <dbReference type="NCBI Taxonomy" id="412755"/>
    <lineage>
        <taxon>unclassified sequences</taxon>
        <taxon>metagenomes</taxon>
        <taxon>ecological metagenomes</taxon>
    </lineage>
</organism>